<evidence type="ECO:0000313" key="2">
    <source>
        <dbReference type="Proteomes" id="UP000272400"/>
    </source>
</evidence>
<proteinExistence type="predicted"/>
<dbReference type="InterPro" id="IPR008984">
    <property type="entry name" value="SMAD_FHA_dom_sf"/>
</dbReference>
<reference evidence="1 2" key="1">
    <citation type="submission" date="2018-11" db="EMBL/GenBank/DDBJ databases">
        <title>Sequencing the genomes of 1000 actinobacteria strains.</title>
        <authorList>
            <person name="Klenk H.-P."/>
        </authorList>
    </citation>
    <scope>NUCLEOTIDE SEQUENCE [LARGE SCALE GENOMIC DNA]</scope>
    <source>
        <strain evidence="1 2">DSM 44254</strain>
    </source>
</reference>
<dbReference type="RefSeq" id="WP_148086278.1">
    <property type="nucleotide sequence ID" value="NZ_RJKE01000001.1"/>
</dbReference>
<evidence type="ECO:0000313" key="1">
    <source>
        <dbReference type="EMBL" id="ROO90803.1"/>
    </source>
</evidence>
<evidence type="ECO:0008006" key="3">
    <source>
        <dbReference type="Google" id="ProtNLM"/>
    </source>
</evidence>
<comment type="caution">
    <text evidence="1">The sequence shown here is derived from an EMBL/GenBank/DDBJ whole genome shotgun (WGS) entry which is preliminary data.</text>
</comment>
<gene>
    <name evidence="1" type="ORF">EDD29_8542</name>
</gene>
<organism evidence="1 2">
    <name type="scientific">Actinocorallia herbida</name>
    <dbReference type="NCBI Taxonomy" id="58109"/>
    <lineage>
        <taxon>Bacteria</taxon>
        <taxon>Bacillati</taxon>
        <taxon>Actinomycetota</taxon>
        <taxon>Actinomycetes</taxon>
        <taxon>Streptosporangiales</taxon>
        <taxon>Thermomonosporaceae</taxon>
        <taxon>Actinocorallia</taxon>
    </lineage>
</organism>
<dbReference type="Proteomes" id="UP000272400">
    <property type="component" value="Unassembled WGS sequence"/>
</dbReference>
<name>A0A3N1DBA3_9ACTN</name>
<keyword evidence="2" id="KW-1185">Reference proteome</keyword>
<dbReference type="EMBL" id="RJKE01000001">
    <property type="protein sequence ID" value="ROO90803.1"/>
    <property type="molecule type" value="Genomic_DNA"/>
</dbReference>
<sequence length="267" mass="29087">MNTAHQRAAVPVVVIPPTGGERTLAPGEDLVFGREWTVDLPLDGDPSLSRTAGRITATAGGVFIANLSTKRALYVQVGADRMRLPPAPEDGVGVMITGGEVGVGTSTMLRRGLAITVRLGDPASRPAAHRRDQGLPTTGTAITLDVMTKEFMVAFLLCRPWLLDPTRTTPLPDTPELGRLALELTGAHHLLRGYRTSPARDVISSRVNDHLRELRQKLHRASLTATDRLPLPALAGALLHFDVITRRHLALPDDPRWLTAQENKWWN</sequence>
<dbReference type="AlphaFoldDB" id="A0A3N1DBA3"/>
<dbReference type="SUPFAM" id="SSF49879">
    <property type="entry name" value="SMAD/FHA domain"/>
    <property type="match status" value="1"/>
</dbReference>
<accession>A0A3N1DBA3</accession>
<protein>
    <recommendedName>
        <fullName evidence="3">FHA domain-containing protein</fullName>
    </recommendedName>
</protein>
<dbReference type="OrthoDB" id="3689760at2"/>